<dbReference type="InterPro" id="IPR000573">
    <property type="entry name" value="AconitaseA/IPMdHydase_ssu_swvl"/>
</dbReference>
<dbReference type="GO" id="GO:0016836">
    <property type="term" value="F:hydro-lyase activity"/>
    <property type="evidence" value="ECO:0007669"/>
    <property type="project" value="InterPro"/>
</dbReference>
<dbReference type="EMBL" id="EU016660">
    <property type="protein sequence ID" value="ABZ09877.1"/>
    <property type="molecule type" value="Genomic_DNA"/>
</dbReference>
<dbReference type="NCBIfam" id="TIGR02087">
    <property type="entry name" value="LEUD_arch"/>
    <property type="match status" value="1"/>
</dbReference>
<reference evidence="4" key="1">
    <citation type="journal article" date="2008" name="ISME J.">
        <title>Genomic patterns of recombination, clonal divergence and environment in marine microbial populations.</title>
        <authorList>
            <person name="Konstantinidis K.T."/>
            <person name="Delong E.F."/>
        </authorList>
    </citation>
    <scope>NUCLEOTIDE SEQUENCE</scope>
</reference>
<proteinExistence type="inferred from homology"/>
<protein>
    <submittedName>
        <fullName evidence="4">Putative aconitase C-terminal domain protein</fullName>
    </submittedName>
</protein>
<dbReference type="PANTHER" id="PTHR43345">
    <property type="entry name" value="3-ISOPROPYLMALATE DEHYDRATASE SMALL SUBUNIT 2-RELATED-RELATED"/>
    <property type="match status" value="1"/>
</dbReference>
<dbReference type="InterPro" id="IPR033940">
    <property type="entry name" value="IPMI_Swivel"/>
</dbReference>
<feature type="domain" description="Aconitase A/isopropylmalate dehydratase small subunit swivel" evidence="3">
    <location>
        <begin position="45"/>
        <end position="108"/>
    </location>
</feature>
<dbReference type="CDD" id="cd01577">
    <property type="entry name" value="IPMI_Swivel"/>
    <property type="match status" value="1"/>
</dbReference>
<accession>B3TBB8</accession>
<dbReference type="InterPro" id="IPR011827">
    <property type="entry name" value="LeuD_type2/HacB/DmdB"/>
</dbReference>
<evidence type="ECO:0000256" key="1">
    <source>
        <dbReference type="ARBA" id="ARBA00009869"/>
    </source>
</evidence>
<dbReference type="Gene3D" id="3.20.19.10">
    <property type="entry name" value="Aconitase, domain 4"/>
    <property type="match status" value="1"/>
</dbReference>
<dbReference type="InterPro" id="IPR015928">
    <property type="entry name" value="Aconitase/3IPM_dehydase_swvl"/>
</dbReference>
<dbReference type="InterPro" id="IPR050075">
    <property type="entry name" value="LeuD"/>
</dbReference>
<dbReference type="AlphaFoldDB" id="B3TBB8"/>
<evidence type="ECO:0000256" key="2">
    <source>
        <dbReference type="ARBA" id="ARBA00023239"/>
    </source>
</evidence>
<gene>
    <name evidence="4" type="ORF">ALOHA_HF4000APKG8O8ctg1g30</name>
</gene>
<evidence type="ECO:0000313" key="4">
    <source>
        <dbReference type="EMBL" id="ABZ09877.1"/>
    </source>
</evidence>
<name>B3TBB8_9ARCH</name>
<organism evidence="4">
    <name type="scientific">uncultured marine crenarchaeote HF4000_APKG8O8</name>
    <dbReference type="NCBI Taxonomy" id="455607"/>
    <lineage>
        <taxon>Archaea</taxon>
        <taxon>Nitrososphaerota</taxon>
        <taxon>Nitrososphaeria</taxon>
        <taxon>Nitrosopumilales</taxon>
        <taxon>environmental samples</taxon>
    </lineage>
</organism>
<sequence>MMKGKVIKYDQDNIDTDVILPGEYLKLHDHAELGEHAMEGMDPNFHSKAKEANIIVTGRNFGCGSSREHAPIAISACGIQAVLALSFARIFYRNSVDGAYLLPIEIDENTYSSISEKDELEIDTSKNEIKNLTKNETYAIKPFPDLISKIIKAGGLFKYKP</sequence>
<keyword evidence="2" id="KW-0456">Lyase</keyword>
<evidence type="ECO:0000259" key="3">
    <source>
        <dbReference type="Pfam" id="PF00694"/>
    </source>
</evidence>
<comment type="similarity">
    <text evidence="1">Belongs to the LeuD family. LeuD type 2 subfamily.</text>
</comment>
<dbReference type="SUPFAM" id="SSF52016">
    <property type="entry name" value="LeuD/IlvD-like"/>
    <property type="match status" value="1"/>
</dbReference>
<dbReference type="PANTHER" id="PTHR43345:SF2">
    <property type="entry name" value="3-ISOPROPYLMALATE DEHYDRATASE SMALL SUBUNIT 1"/>
    <property type="match status" value="1"/>
</dbReference>
<dbReference type="Pfam" id="PF00694">
    <property type="entry name" value="Aconitase_C"/>
    <property type="match status" value="1"/>
</dbReference>